<comment type="caution">
    <text evidence="1">The sequence shown here is derived from an EMBL/GenBank/DDBJ whole genome shotgun (WGS) entry which is preliminary data.</text>
</comment>
<accession>A0A5M6CPN7</accession>
<reference evidence="1 2" key="1">
    <citation type="submission" date="2019-09" db="EMBL/GenBank/DDBJ databases">
        <title>Genome sequence and assembly of Taibaiella sp.</title>
        <authorList>
            <person name="Chhetri G."/>
        </authorList>
    </citation>
    <scope>NUCLEOTIDE SEQUENCE [LARGE SCALE GENOMIC DNA]</scope>
    <source>
        <strain evidence="1 2">KVB11</strain>
    </source>
</reference>
<dbReference type="InterPro" id="IPR024524">
    <property type="entry name" value="DUF3800"/>
</dbReference>
<name>A0A5M6CPN7_9BACT</name>
<keyword evidence="2" id="KW-1185">Reference proteome</keyword>
<gene>
    <name evidence="1" type="ORF">F0919_05070</name>
</gene>
<protein>
    <submittedName>
        <fullName evidence="1">DUF3800 domain-containing protein</fullName>
    </submittedName>
</protein>
<dbReference type="AlphaFoldDB" id="A0A5M6CPN7"/>
<dbReference type="Proteomes" id="UP000323632">
    <property type="component" value="Unassembled WGS sequence"/>
</dbReference>
<organism evidence="1 2">
    <name type="scientific">Taibaiella lutea</name>
    <dbReference type="NCBI Taxonomy" id="2608001"/>
    <lineage>
        <taxon>Bacteria</taxon>
        <taxon>Pseudomonadati</taxon>
        <taxon>Bacteroidota</taxon>
        <taxon>Chitinophagia</taxon>
        <taxon>Chitinophagales</taxon>
        <taxon>Chitinophagaceae</taxon>
        <taxon>Taibaiella</taxon>
    </lineage>
</organism>
<proteinExistence type="predicted"/>
<dbReference type="Pfam" id="PF12686">
    <property type="entry name" value="DUF3800"/>
    <property type="match status" value="1"/>
</dbReference>
<evidence type="ECO:0000313" key="1">
    <source>
        <dbReference type="EMBL" id="KAA5537047.1"/>
    </source>
</evidence>
<sequence>MLKNLYIDESCHLANDNHPCMAIAYIKIDQQDLGEIKTLFKENQKKYHFFVEPKWTSISISKLEFYKSIIDLFFENNISFRCIYINDKKVLNHEKFNNGDEGLYYFKLIYLLIVTPTNDIYQNYNVYIDVKDTQGRMRIKGIKSVLAEKFNHSSPFDMFQHIQSSDSIGIQLSDIFVGAITYKLRKEHLKDNANPAKIEFIKYFESKLGRDLTLQTFPYENKFNIFNHIPQ</sequence>
<evidence type="ECO:0000313" key="2">
    <source>
        <dbReference type="Proteomes" id="UP000323632"/>
    </source>
</evidence>
<dbReference type="EMBL" id="VWSH01000001">
    <property type="protein sequence ID" value="KAA5537047.1"/>
    <property type="molecule type" value="Genomic_DNA"/>
</dbReference>